<feature type="compositionally biased region" description="Polar residues" evidence="6">
    <location>
        <begin position="68"/>
        <end position="81"/>
    </location>
</feature>
<keyword evidence="9" id="KW-1185">Reference proteome</keyword>
<feature type="compositionally biased region" description="Low complexity" evidence="6">
    <location>
        <begin position="315"/>
        <end position="336"/>
    </location>
</feature>
<keyword evidence="2" id="KW-0812">Transmembrane</keyword>
<evidence type="ECO:0000256" key="2">
    <source>
        <dbReference type="ARBA" id="ARBA00022692"/>
    </source>
</evidence>
<sequence length="1290" mass="143364">MPSSTATPPPPLPPRKTASPRPPFPSDQAPQPNNDPAKPIPPPLPPRSAPVLPPAIDVHPGAAEPPVISTTTPQVNITPATPAQPLSPADNPITGQGHLPPPPKSAPVPVVVRETAIQPPASAPLPKATNVTDQVPLKATNPAASPTTTDWTQIKLPQGEVLILGALLLNLLFGRLPLLWAVVIAGGLYVYKIHATSRPSRSTHFDVPVRPSEGRAAVEWVNHALYALFPLISTDVLTPFIDLLEDALIQQVPPIVTSVRMTSASLGAQPVVLTSLTPMSDQEWFASLASSKRPSVHHDRSGVKSEGSFKKSHTRSTSASSRLSRTASGSSMGSAMDSEDVAQEAGRRRKRERILRRAARRRRGTSQNPSLDQSSTKADFVPRTGEDPTEESQIPDGGRHRGGPDIEMEQDDPNVGQFVNYQVGFEYDRVESTKRKGWGLHVLAYFGWGVKGIGNSEIPVYIDVLQIKGTVNMRLLLSATPPFVRTATISLPSLPDFDISAKPLKRGSFNAMELPGMKTYVQKSIAEVAKAFVRPESYTLDIDRLLLGREAALRTHTVGVMHVIIHSATDLPKTDTVGSCDPYVMICFTKFRKPVFSTRTIKDTRSPRWEEEAFIMISDDAIQSGERLRLRLADSDRFSADDSMGVVEVDIPDLVEQAEKFSSDQPPIRRIDALTAERPGMRTSGQLEWSVRFCPLWSMSEKELERRVETRVKEPPGEPKAEDRVLPYWLKWIENYMDVPNWEAERAQRRKKTLAWFTGDLERDELEAASAPDDELRSGILQFHIHQGVDLEIDSLEGTFSSANNSRLSAASGPPALAAEVDRTPIENPEPPSPYCEVHLNDRMVYRTRTYQLTPLPYFNARSERFIRDWRMAKIVFVVRDERTREHDPIIGLVTLYLKDVLKDQSHFTRWFPLSTGLGWGRIRISLLFKPIDIRLPPKVSGYEIATLEVKKFEATDLSRMTERNISVMIETDSDRFILDTAGDDEKRGVNASVESLEAPGTPRSVVDSLSDATQVAWQIEKPLRLAVEYRHSCSVVISFITRSKVVKKKRVLGLAVVRLNKSPDSELCSYTVPVFETSEVTQAIKGTSEWLDEGSSAGTPKTPRPASVGSSRSQDARIIGFVTIDLAVHPGISRAHKKLCKKDLRFAKVYEAWDSYRNVVTRRARTRESKTLWHEGMEGGEEEGEMEESDTSEDEEEEEESDGGEGAGLRRTTSEREMDEEPDHPEGLFAGRRAHSKALHKKHKGIFQLKIVRTGQLVKDKIEAKVRASNRDRRRGTDMDVEHEGQSSL</sequence>
<evidence type="ECO:0000256" key="3">
    <source>
        <dbReference type="ARBA" id="ARBA00022737"/>
    </source>
</evidence>
<dbReference type="InterPro" id="IPR000008">
    <property type="entry name" value="C2_dom"/>
</dbReference>
<evidence type="ECO:0000256" key="5">
    <source>
        <dbReference type="ARBA" id="ARBA00022989"/>
    </source>
</evidence>
<dbReference type="CDD" id="cd04052">
    <property type="entry name" value="C2B_Tricalbin-like"/>
    <property type="match status" value="1"/>
</dbReference>
<dbReference type="PROSITE" id="PS50004">
    <property type="entry name" value="C2"/>
    <property type="match status" value="2"/>
</dbReference>
<evidence type="ECO:0000313" key="8">
    <source>
        <dbReference type="EMBL" id="KAK1922046.1"/>
    </source>
</evidence>
<dbReference type="PANTHER" id="PTHR47348">
    <property type="entry name" value="MEIOTICALLY UP-REGULATED GENE 190 PROTEIN"/>
    <property type="match status" value="1"/>
</dbReference>
<dbReference type="SMART" id="SM00239">
    <property type="entry name" value="C2"/>
    <property type="match status" value="2"/>
</dbReference>
<feature type="compositionally biased region" description="Pro residues" evidence="6">
    <location>
        <begin position="7"/>
        <end position="25"/>
    </location>
</feature>
<feature type="region of interest" description="Disordered" evidence="6">
    <location>
        <begin position="1"/>
        <end position="107"/>
    </location>
</feature>
<feature type="compositionally biased region" description="Polar residues" evidence="6">
    <location>
        <begin position="365"/>
        <end position="377"/>
    </location>
</feature>
<feature type="compositionally biased region" description="Basic and acidic residues" evidence="6">
    <location>
        <begin position="296"/>
        <end position="309"/>
    </location>
</feature>
<feature type="region of interest" description="Disordered" evidence="6">
    <location>
        <begin position="1265"/>
        <end position="1290"/>
    </location>
</feature>
<feature type="region of interest" description="Disordered" evidence="6">
    <location>
        <begin position="1090"/>
        <end position="1113"/>
    </location>
</feature>
<feature type="compositionally biased region" description="Acidic residues" evidence="6">
    <location>
        <begin position="1179"/>
        <end position="1204"/>
    </location>
</feature>
<feature type="compositionally biased region" description="Basic residues" evidence="6">
    <location>
        <begin position="347"/>
        <end position="364"/>
    </location>
</feature>
<comment type="caution">
    <text evidence="8">The sequence shown here is derived from an EMBL/GenBank/DDBJ whole genome shotgun (WGS) entry which is preliminary data.</text>
</comment>
<dbReference type="SUPFAM" id="SSF49562">
    <property type="entry name" value="C2 domain (Calcium/lipid-binding domain, CaLB)"/>
    <property type="match status" value="2"/>
</dbReference>
<name>A0AAD9FND0_PAPLA</name>
<keyword evidence="5" id="KW-1133">Transmembrane helix</keyword>
<evidence type="ECO:0000256" key="4">
    <source>
        <dbReference type="ARBA" id="ARBA00022824"/>
    </source>
</evidence>
<gene>
    <name evidence="8" type="ORF">DB88DRAFT_378894</name>
</gene>
<dbReference type="GO" id="GO:0005789">
    <property type="term" value="C:endoplasmic reticulum membrane"/>
    <property type="evidence" value="ECO:0007669"/>
    <property type="project" value="UniProtKB-SubCell"/>
</dbReference>
<feature type="domain" description="C2" evidence="7">
    <location>
        <begin position="762"/>
        <end position="912"/>
    </location>
</feature>
<evidence type="ECO:0000259" key="7">
    <source>
        <dbReference type="PROSITE" id="PS50004"/>
    </source>
</evidence>
<evidence type="ECO:0000256" key="1">
    <source>
        <dbReference type="ARBA" id="ARBA00004586"/>
    </source>
</evidence>
<dbReference type="Proteomes" id="UP001182556">
    <property type="component" value="Unassembled WGS sequence"/>
</dbReference>
<protein>
    <recommendedName>
        <fullName evidence="7">C2 domain-containing protein</fullName>
    </recommendedName>
</protein>
<feature type="region of interest" description="Disordered" evidence="6">
    <location>
        <begin position="1171"/>
        <end position="1245"/>
    </location>
</feature>
<accession>A0AAD9FND0</accession>
<dbReference type="Pfam" id="PF00168">
    <property type="entry name" value="C2"/>
    <property type="match status" value="2"/>
</dbReference>
<feature type="region of interest" description="Disordered" evidence="6">
    <location>
        <begin position="289"/>
        <end position="412"/>
    </location>
</feature>
<keyword evidence="3" id="KW-0677">Repeat</keyword>
<reference evidence="8" key="1">
    <citation type="submission" date="2023-02" db="EMBL/GenBank/DDBJ databases">
        <title>Identification and recombinant expression of a fungal hydrolase from Papiliotrema laurentii that hydrolyzes apple cutin and clears colloidal polyester polyurethane.</title>
        <authorList>
            <consortium name="DOE Joint Genome Institute"/>
            <person name="Roman V.A."/>
            <person name="Bojanowski C."/>
            <person name="Crable B.R."/>
            <person name="Wagner D.N."/>
            <person name="Hung C.S."/>
            <person name="Nadeau L.J."/>
            <person name="Schratz L."/>
            <person name="Haridas S."/>
            <person name="Pangilinan J."/>
            <person name="Lipzen A."/>
            <person name="Na H."/>
            <person name="Yan M."/>
            <person name="Ng V."/>
            <person name="Grigoriev I.V."/>
            <person name="Spatafora J.W."/>
            <person name="Barlow D."/>
            <person name="Biffinger J."/>
            <person name="Kelley-Loughnane N."/>
            <person name="Varaljay V.A."/>
            <person name="Crookes-Goodson W.J."/>
        </authorList>
    </citation>
    <scope>NUCLEOTIDE SEQUENCE</scope>
    <source>
        <strain evidence="8">5307AH</strain>
    </source>
</reference>
<dbReference type="GO" id="GO:0061817">
    <property type="term" value="P:endoplasmic reticulum-plasma membrane tethering"/>
    <property type="evidence" value="ECO:0007669"/>
    <property type="project" value="InterPro"/>
</dbReference>
<feature type="domain" description="C2" evidence="7">
    <location>
        <begin position="541"/>
        <end position="665"/>
    </location>
</feature>
<dbReference type="CDD" id="cd21676">
    <property type="entry name" value="SMP_Mug190"/>
    <property type="match status" value="1"/>
</dbReference>
<keyword evidence="5" id="KW-0472">Membrane</keyword>
<dbReference type="InterPro" id="IPR035892">
    <property type="entry name" value="C2_domain_sf"/>
</dbReference>
<feature type="compositionally biased region" description="Basic residues" evidence="6">
    <location>
        <begin position="1233"/>
        <end position="1245"/>
    </location>
</feature>
<organism evidence="8 9">
    <name type="scientific">Papiliotrema laurentii</name>
    <name type="common">Cryptococcus laurentii</name>
    <dbReference type="NCBI Taxonomy" id="5418"/>
    <lineage>
        <taxon>Eukaryota</taxon>
        <taxon>Fungi</taxon>
        <taxon>Dikarya</taxon>
        <taxon>Basidiomycota</taxon>
        <taxon>Agaricomycotina</taxon>
        <taxon>Tremellomycetes</taxon>
        <taxon>Tremellales</taxon>
        <taxon>Rhynchogastremaceae</taxon>
        <taxon>Papiliotrema</taxon>
    </lineage>
</organism>
<dbReference type="PANTHER" id="PTHR47348:SF3">
    <property type="entry name" value="MEIOTICALLY UP-REGULATED GENE 190 PROTEIN"/>
    <property type="match status" value="1"/>
</dbReference>
<comment type="subcellular location">
    <subcellularLocation>
        <location evidence="1">Endoplasmic reticulum membrane</location>
    </subcellularLocation>
</comment>
<dbReference type="InterPro" id="IPR037765">
    <property type="entry name" value="C2B_Tricalbin"/>
</dbReference>
<evidence type="ECO:0000313" key="9">
    <source>
        <dbReference type="Proteomes" id="UP001182556"/>
    </source>
</evidence>
<feature type="compositionally biased region" description="Pro residues" evidence="6">
    <location>
        <begin position="38"/>
        <end position="53"/>
    </location>
</feature>
<dbReference type="EMBL" id="JAODAN010000009">
    <property type="protein sequence ID" value="KAK1922046.1"/>
    <property type="molecule type" value="Genomic_DNA"/>
</dbReference>
<dbReference type="Gene3D" id="2.60.40.150">
    <property type="entry name" value="C2 domain"/>
    <property type="match status" value="2"/>
</dbReference>
<proteinExistence type="predicted"/>
<keyword evidence="4" id="KW-0256">Endoplasmic reticulum</keyword>
<dbReference type="Pfam" id="PF25669">
    <property type="entry name" value="SMP_MUG190-like"/>
    <property type="match status" value="2"/>
</dbReference>
<evidence type="ECO:0000256" key="6">
    <source>
        <dbReference type="SAM" id="MobiDB-lite"/>
    </source>
</evidence>